<dbReference type="Proteomes" id="UP000192634">
    <property type="component" value="Unassembled WGS sequence"/>
</dbReference>
<proteinExistence type="predicted"/>
<accession>A0A1W1Y4R7</accession>
<reference evidence="1 2" key="1">
    <citation type="submission" date="2017-04" db="EMBL/GenBank/DDBJ databases">
        <authorList>
            <person name="Afonso C.L."/>
            <person name="Miller P.J."/>
            <person name="Scott M.A."/>
            <person name="Spackman E."/>
            <person name="Goraichik I."/>
            <person name="Dimitrov K.M."/>
            <person name="Suarez D.L."/>
            <person name="Swayne D.E."/>
        </authorList>
    </citation>
    <scope>NUCLEOTIDE SEQUENCE [LARGE SCALE GENOMIC DNA]</scope>
    <source>
        <strain evidence="1 2">CGMCC 1.12511</strain>
    </source>
</reference>
<evidence type="ECO:0000313" key="1">
    <source>
        <dbReference type="EMBL" id="SMC31129.1"/>
    </source>
</evidence>
<sequence length="60" mass="6947">MTPQLGDDFPASEGLEGGWYRTSFERYLDMHLKTLVKELSVQGEFEPRHREAFTQMAVGR</sequence>
<name>A0A1W1Y4R7_9MICO</name>
<organism evidence="1 2">
    <name type="scientific">Janibacter indicus</name>
    <dbReference type="NCBI Taxonomy" id="857417"/>
    <lineage>
        <taxon>Bacteria</taxon>
        <taxon>Bacillati</taxon>
        <taxon>Actinomycetota</taxon>
        <taxon>Actinomycetes</taxon>
        <taxon>Micrococcales</taxon>
        <taxon>Intrasporangiaceae</taxon>
        <taxon>Janibacter</taxon>
    </lineage>
</organism>
<dbReference type="EMBL" id="FWXN01000001">
    <property type="protein sequence ID" value="SMC31129.1"/>
    <property type="molecule type" value="Genomic_DNA"/>
</dbReference>
<dbReference type="AlphaFoldDB" id="A0A1W1Y4R7"/>
<protein>
    <submittedName>
        <fullName evidence="1">Uncharacterized protein</fullName>
    </submittedName>
</protein>
<evidence type="ECO:0000313" key="2">
    <source>
        <dbReference type="Proteomes" id="UP000192634"/>
    </source>
</evidence>
<dbReference type="RefSeq" id="WP_084449294.1">
    <property type="nucleotide sequence ID" value="NZ_FWXN01000001.1"/>
</dbReference>
<gene>
    <name evidence="1" type="ORF">SAMN06296429_1012</name>
</gene>